<dbReference type="PANTHER" id="PTHR12131:SF7">
    <property type="entry name" value="EXOSOME RNA HELICASE MTR4"/>
    <property type="match status" value="1"/>
</dbReference>
<dbReference type="InterPro" id="IPR025696">
    <property type="entry name" value="Beta-barrel_MTR4"/>
</dbReference>
<evidence type="ECO:0000313" key="7">
    <source>
        <dbReference type="EMBL" id="GMT13430.1"/>
    </source>
</evidence>
<organism evidence="7 8">
    <name type="scientific">Pristionchus fissidentatus</name>
    <dbReference type="NCBI Taxonomy" id="1538716"/>
    <lineage>
        <taxon>Eukaryota</taxon>
        <taxon>Metazoa</taxon>
        <taxon>Ecdysozoa</taxon>
        <taxon>Nematoda</taxon>
        <taxon>Chromadorea</taxon>
        <taxon>Rhabditida</taxon>
        <taxon>Rhabditina</taxon>
        <taxon>Diplogasteromorpha</taxon>
        <taxon>Diplogasteroidea</taxon>
        <taxon>Neodiplogasteridae</taxon>
        <taxon>Pristionchus</taxon>
    </lineage>
</organism>
<evidence type="ECO:0000256" key="2">
    <source>
        <dbReference type="ARBA" id="ARBA00022801"/>
    </source>
</evidence>
<proteinExistence type="predicted"/>
<evidence type="ECO:0000256" key="5">
    <source>
        <dbReference type="SAM" id="Coils"/>
    </source>
</evidence>
<feature type="coiled-coil region" evidence="5">
    <location>
        <begin position="300"/>
        <end position="327"/>
    </location>
</feature>
<evidence type="ECO:0000313" key="8">
    <source>
        <dbReference type="Proteomes" id="UP001432322"/>
    </source>
</evidence>
<keyword evidence="5" id="KW-0175">Coiled coil</keyword>
<reference evidence="7" key="1">
    <citation type="submission" date="2023-10" db="EMBL/GenBank/DDBJ databases">
        <title>Genome assembly of Pristionchus species.</title>
        <authorList>
            <person name="Yoshida K."/>
            <person name="Sommer R.J."/>
        </authorList>
    </citation>
    <scope>NUCLEOTIDE SEQUENCE</scope>
    <source>
        <strain evidence="7">RS5133</strain>
    </source>
</reference>
<dbReference type="InterPro" id="IPR012961">
    <property type="entry name" value="Ski2/MTR4_C"/>
</dbReference>
<evidence type="ECO:0000256" key="4">
    <source>
        <dbReference type="ARBA" id="ARBA00022840"/>
    </source>
</evidence>
<dbReference type="GO" id="GO:0004386">
    <property type="term" value="F:helicase activity"/>
    <property type="evidence" value="ECO:0007669"/>
    <property type="project" value="UniProtKB-KW"/>
</dbReference>
<gene>
    <name evidence="7" type="ORF">PFISCL1PPCAC_4727</name>
</gene>
<dbReference type="Gene3D" id="2.40.30.300">
    <property type="match status" value="1"/>
</dbReference>
<keyword evidence="8" id="KW-1185">Reference proteome</keyword>
<keyword evidence="2" id="KW-0378">Hydrolase</keyword>
<dbReference type="EMBL" id="BTSY01000002">
    <property type="protein sequence ID" value="GMT13430.1"/>
    <property type="molecule type" value="Genomic_DNA"/>
</dbReference>
<protein>
    <recommendedName>
        <fullName evidence="6">ATP-dependent RNA helicase Ski2/MTR4 C-terminal domain-containing protein</fullName>
    </recommendedName>
</protein>
<keyword evidence="1" id="KW-0547">Nucleotide-binding</keyword>
<dbReference type="Proteomes" id="UP001432322">
    <property type="component" value="Unassembled WGS sequence"/>
</dbReference>
<comment type="caution">
    <text evidence="7">The sequence shown here is derived from an EMBL/GenBank/DDBJ whole genome shotgun (WGS) entry which is preliminary data.</text>
</comment>
<dbReference type="InterPro" id="IPR050699">
    <property type="entry name" value="RNA-DNA_Helicase"/>
</dbReference>
<evidence type="ECO:0000256" key="1">
    <source>
        <dbReference type="ARBA" id="ARBA00022741"/>
    </source>
</evidence>
<sequence length="524" mass="59443">NSSLTGVCIMMVDEQMRGHDLRGIIQGSLNPLVSRFRLSYNMLLNLLERREVAPEAMLEMSLRRYQSTLEAPQIKIKIAALERSLTALQLPVATKDQVETYLALEKAINRINLTTKKMYMSLAYLIPFLSAGRLVKIKHELLDFGWGVIVGFQRKDDPDDRSLRIYIVEVFLQVDAASCRDFNNTGVLKPAGPEGKSTWEVVPMTVNCIDEIALARFFVPQKLEMAEHREKFGKLIKDFVSIRMVNSPTLLDPIRYMGVKNPALREALDKKASFERQLSQHSLTALKRGSERERDEFEQMTKAYREKANKEEKIKQLRQQLKKTKADIRIGTELFRRKEVLLKLGYIKDDDALTKKGRIAAQISTGDELLLTELLVGGELDKVESNAELAAILSCFVCDEPSAGKLSRTLTDHLKLIHNYAKKIARQINKTGQEIVEGEYVDSFKPSLMDAVRQWVNGVAFAALLKNTDLYEGSIVRCLRRLEELTKEMGAAASIGGFNHLQDRFDDIRTAIKRDIVFAASLYL</sequence>
<accession>A0AAV5V1J3</accession>
<name>A0AAV5V1J3_9BILA</name>
<evidence type="ECO:0000259" key="6">
    <source>
        <dbReference type="SMART" id="SM01142"/>
    </source>
</evidence>
<dbReference type="GO" id="GO:0005634">
    <property type="term" value="C:nucleus"/>
    <property type="evidence" value="ECO:0007669"/>
    <property type="project" value="TreeGrafter"/>
</dbReference>
<dbReference type="SMART" id="SM01142">
    <property type="entry name" value="DSHCT"/>
    <property type="match status" value="1"/>
</dbReference>
<dbReference type="PANTHER" id="PTHR12131">
    <property type="entry name" value="ATP-DEPENDENT RNA AND DNA HELICASE"/>
    <property type="match status" value="1"/>
</dbReference>
<dbReference type="GO" id="GO:0016787">
    <property type="term" value="F:hydrolase activity"/>
    <property type="evidence" value="ECO:0007669"/>
    <property type="project" value="UniProtKB-KW"/>
</dbReference>
<feature type="non-terminal residue" evidence="7">
    <location>
        <position position="1"/>
    </location>
</feature>
<evidence type="ECO:0000256" key="3">
    <source>
        <dbReference type="ARBA" id="ARBA00022806"/>
    </source>
</evidence>
<keyword evidence="4" id="KW-0067">ATP-binding</keyword>
<keyword evidence="3" id="KW-0347">Helicase</keyword>
<dbReference type="Pfam" id="PF08148">
    <property type="entry name" value="DSHCT"/>
    <property type="match status" value="1"/>
</dbReference>
<dbReference type="AlphaFoldDB" id="A0AAV5V1J3"/>
<dbReference type="GO" id="GO:0005524">
    <property type="term" value="F:ATP binding"/>
    <property type="evidence" value="ECO:0007669"/>
    <property type="project" value="UniProtKB-KW"/>
</dbReference>
<feature type="domain" description="ATP-dependent RNA helicase Ski2/MTR4 C-terminal" evidence="6">
    <location>
        <begin position="348"/>
        <end position="524"/>
    </location>
</feature>
<dbReference type="GO" id="GO:0000460">
    <property type="term" value="P:maturation of 5.8S rRNA"/>
    <property type="evidence" value="ECO:0007669"/>
    <property type="project" value="TreeGrafter"/>
</dbReference>
<dbReference type="Gene3D" id="1.10.3380.30">
    <property type="match status" value="1"/>
</dbReference>
<dbReference type="Pfam" id="PF13234">
    <property type="entry name" value="MTR4_beta-barrel"/>
    <property type="match status" value="1"/>
</dbReference>